<reference evidence="8 9" key="1">
    <citation type="submission" date="2013-09" db="EMBL/GenBank/DDBJ databases">
        <authorList>
            <person name="Zeng Z."/>
            <person name="Chen C."/>
        </authorList>
    </citation>
    <scope>NUCLEOTIDE SEQUENCE [LARGE SCALE GENOMIC DNA]</scope>
    <source>
        <strain evidence="8 9">F44-8</strain>
    </source>
</reference>
<dbReference type="GO" id="GO:0008360">
    <property type="term" value="P:regulation of cell shape"/>
    <property type="evidence" value="ECO:0007669"/>
    <property type="project" value="UniProtKB-KW"/>
</dbReference>
<keyword evidence="3 7" id="KW-0133">Cell shape</keyword>
<evidence type="ECO:0000313" key="8">
    <source>
        <dbReference type="EMBL" id="KGO79576.1"/>
    </source>
</evidence>
<comment type="caution">
    <text evidence="8">The sequence shown here is derived from an EMBL/GenBank/DDBJ whole genome shotgun (WGS) entry which is preliminary data.</text>
</comment>
<dbReference type="Gene3D" id="3.40.50.1860">
    <property type="match status" value="2"/>
</dbReference>
<organism evidence="8 9">
    <name type="scientific">Flavobacterium beibuense F44-8</name>
    <dbReference type="NCBI Taxonomy" id="1406840"/>
    <lineage>
        <taxon>Bacteria</taxon>
        <taxon>Pseudomonadati</taxon>
        <taxon>Bacteroidota</taxon>
        <taxon>Flavobacteriia</taxon>
        <taxon>Flavobacteriales</taxon>
        <taxon>Flavobacteriaceae</taxon>
        <taxon>Flavobacterium</taxon>
    </lineage>
</organism>
<keyword evidence="4 7" id="KW-0573">Peptidoglycan synthesis</keyword>
<dbReference type="InterPro" id="IPR015942">
    <property type="entry name" value="Asp/Glu/hydantoin_racemase"/>
</dbReference>
<dbReference type="eggNOG" id="COG0796">
    <property type="taxonomic scope" value="Bacteria"/>
</dbReference>
<dbReference type="PROSITE" id="PS00923">
    <property type="entry name" value="ASP_GLU_RACEMASE_1"/>
    <property type="match status" value="1"/>
</dbReference>
<comment type="pathway">
    <text evidence="7">Cell wall biogenesis; peptidoglycan biosynthesis.</text>
</comment>
<accession>A0A0A2LK02</accession>
<feature type="binding site" evidence="7">
    <location>
        <begin position="12"/>
        <end position="13"/>
    </location>
    <ligand>
        <name>substrate</name>
    </ligand>
</feature>
<evidence type="ECO:0000256" key="1">
    <source>
        <dbReference type="ARBA" id="ARBA00001602"/>
    </source>
</evidence>
<dbReference type="EMBL" id="JRLV01000016">
    <property type="protein sequence ID" value="KGO79576.1"/>
    <property type="molecule type" value="Genomic_DNA"/>
</dbReference>
<comment type="function">
    <text evidence="7">Provides the (R)-glutamate required for cell wall biosynthesis.</text>
</comment>
<evidence type="ECO:0000256" key="7">
    <source>
        <dbReference type="HAMAP-Rule" id="MF_00258"/>
    </source>
</evidence>
<dbReference type="Proteomes" id="UP000030129">
    <property type="component" value="Unassembled WGS sequence"/>
</dbReference>
<evidence type="ECO:0000256" key="3">
    <source>
        <dbReference type="ARBA" id="ARBA00022960"/>
    </source>
</evidence>
<dbReference type="GO" id="GO:0009252">
    <property type="term" value="P:peptidoglycan biosynthetic process"/>
    <property type="evidence" value="ECO:0007669"/>
    <property type="project" value="UniProtKB-UniRule"/>
</dbReference>
<dbReference type="EC" id="5.1.1.3" evidence="2 7"/>
<dbReference type="InterPro" id="IPR001920">
    <property type="entry name" value="Asp/Glu_race"/>
</dbReference>
<keyword evidence="9" id="KW-1185">Reference proteome</keyword>
<name>A0A0A2LK02_9FLAO</name>
<dbReference type="FunFam" id="3.40.50.1860:FF:000001">
    <property type="entry name" value="Glutamate racemase"/>
    <property type="match status" value="1"/>
</dbReference>
<sequence>MNKSTNPIGLFDSGVGGTSIWREIHNILPSENTIYLADSKNAPYGQKSKEEIIELSIKNTEFLLNQNCKMIVVACNTATTNAIKELRTKFDIPFIGIEPAIKPAANSTQTQTIGILATQGTLNSELFHKAVLDYKDIKIVEQVGHGLVKLIEEGSLESAEMKKLLQDYLTPMIKANIDYLVLGCSHYPYLIPQIKEILPETVKIIDSGLAVARQTKNVLVTQDILNNSSQKGNTLFYTNSNPKVLSSILENKYDVEERDF</sequence>
<dbReference type="RefSeq" id="WP_035135118.1">
    <property type="nucleotide sequence ID" value="NZ_JRLV01000016.1"/>
</dbReference>
<protein>
    <recommendedName>
        <fullName evidence="2 7">Glutamate racemase</fullName>
        <ecNumber evidence="2 7">5.1.1.3</ecNumber>
    </recommendedName>
</protein>
<keyword evidence="5 7" id="KW-0413">Isomerase</keyword>
<feature type="binding site" evidence="7">
    <location>
        <begin position="76"/>
        <end position="77"/>
    </location>
    <ligand>
        <name>substrate</name>
    </ligand>
</feature>
<feature type="active site" description="Proton donor/acceptor" evidence="7">
    <location>
        <position position="184"/>
    </location>
</feature>
<proteinExistence type="inferred from homology"/>
<feature type="active site" description="Proton donor/acceptor" evidence="7">
    <location>
        <position position="75"/>
    </location>
</feature>
<dbReference type="GO" id="GO:0008881">
    <property type="term" value="F:glutamate racemase activity"/>
    <property type="evidence" value="ECO:0007669"/>
    <property type="project" value="UniProtKB-UniRule"/>
</dbReference>
<dbReference type="PANTHER" id="PTHR21198">
    <property type="entry name" value="GLUTAMATE RACEMASE"/>
    <property type="match status" value="1"/>
</dbReference>
<dbReference type="AlphaFoldDB" id="A0A0A2LK02"/>
<dbReference type="HAMAP" id="MF_00258">
    <property type="entry name" value="Glu_racemase"/>
    <property type="match status" value="1"/>
</dbReference>
<comment type="catalytic activity">
    <reaction evidence="1 7">
        <text>L-glutamate = D-glutamate</text>
        <dbReference type="Rhea" id="RHEA:12813"/>
        <dbReference type="ChEBI" id="CHEBI:29985"/>
        <dbReference type="ChEBI" id="CHEBI:29986"/>
        <dbReference type="EC" id="5.1.1.3"/>
    </reaction>
</comment>
<evidence type="ECO:0000256" key="5">
    <source>
        <dbReference type="ARBA" id="ARBA00023235"/>
    </source>
</evidence>
<dbReference type="InterPro" id="IPR004391">
    <property type="entry name" value="Glu_race"/>
</dbReference>
<evidence type="ECO:0000256" key="4">
    <source>
        <dbReference type="ARBA" id="ARBA00022984"/>
    </source>
</evidence>
<dbReference type="UniPathway" id="UPA00219"/>
<dbReference type="SUPFAM" id="SSF53681">
    <property type="entry name" value="Aspartate/glutamate racemase"/>
    <property type="match status" value="2"/>
</dbReference>
<dbReference type="STRING" id="1406840.Q763_13600"/>
<dbReference type="InterPro" id="IPR018187">
    <property type="entry name" value="Asp/Glu_racemase_AS_1"/>
</dbReference>
<keyword evidence="6 7" id="KW-0961">Cell wall biogenesis/degradation</keyword>
<dbReference type="GO" id="GO:0071555">
    <property type="term" value="P:cell wall organization"/>
    <property type="evidence" value="ECO:0007669"/>
    <property type="project" value="UniProtKB-KW"/>
</dbReference>
<dbReference type="NCBIfam" id="TIGR00067">
    <property type="entry name" value="glut_race"/>
    <property type="match status" value="1"/>
</dbReference>
<evidence type="ECO:0000256" key="6">
    <source>
        <dbReference type="ARBA" id="ARBA00023316"/>
    </source>
</evidence>
<comment type="similarity">
    <text evidence="7">Belongs to the aspartate/glutamate racemases family.</text>
</comment>
<dbReference type="PANTHER" id="PTHR21198:SF3">
    <property type="entry name" value="GLUTAMATE RACEMASE"/>
    <property type="match status" value="1"/>
</dbReference>
<evidence type="ECO:0000313" key="9">
    <source>
        <dbReference type="Proteomes" id="UP000030129"/>
    </source>
</evidence>
<dbReference type="Pfam" id="PF01177">
    <property type="entry name" value="Asp_Glu_race"/>
    <property type="match status" value="1"/>
</dbReference>
<gene>
    <name evidence="7" type="primary">murI</name>
    <name evidence="8" type="ORF">Q763_13600</name>
</gene>
<feature type="binding site" evidence="7">
    <location>
        <begin position="44"/>
        <end position="45"/>
    </location>
    <ligand>
        <name>substrate</name>
    </ligand>
</feature>
<evidence type="ECO:0000256" key="2">
    <source>
        <dbReference type="ARBA" id="ARBA00013090"/>
    </source>
</evidence>
<comment type="caution">
    <text evidence="7">Lacks conserved residue(s) required for the propagation of feature annotation.</text>
</comment>